<gene>
    <name evidence="2" type="ORF">GCM10009854_18010</name>
</gene>
<keyword evidence="3" id="KW-1185">Reference proteome</keyword>
<feature type="compositionally biased region" description="Basic and acidic residues" evidence="1">
    <location>
        <begin position="137"/>
        <end position="149"/>
    </location>
</feature>
<evidence type="ECO:0000256" key="1">
    <source>
        <dbReference type="SAM" id="MobiDB-lite"/>
    </source>
</evidence>
<name>A0ABN3G0V9_9PSEU</name>
<proteinExistence type="predicted"/>
<dbReference type="Proteomes" id="UP001501218">
    <property type="component" value="Unassembled WGS sequence"/>
</dbReference>
<dbReference type="EMBL" id="BAAARA010000004">
    <property type="protein sequence ID" value="GAA2341873.1"/>
    <property type="molecule type" value="Genomic_DNA"/>
</dbReference>
<evidence type="ECO:0000313" key="2">
    <source>
        <dbReference type="EMBL" id="GAA2341873.1"/>
    </source>
</evidence>
<organism evidence="2 3">
    <name type="scientific">Saccharopolyspora halophila</name>
    <dbReference type="NCBI Taxonomy" id="405551"/>
    <lineage>
        <taxon>Bacteria</taxon>
        <taxon>Bacillati</taxon>
        <taxon>Actinomycetota</taxon>
        <taxon>Actinomycetes</taxon>
        <taxon>Pseudonocardiales</taxon>
        <taxon>Pseudonocardiaceae</taxon>
        <taxon>Saccharopolyspora</taxon>
    </lineage>
</organism>
<protein>
    <submittedName>
        <fullName evidence="2">Uncharacterized protein</fullName>
    </submittedName>
</protein>
<reference evidence="2 3" key="1">
    <citation type="journal article" date="2019" name="Int. J. Syst. Evol. Microbiol.">
        <title>The Global Catalogue of Microorganisms (GCM) 10K type strain sequencing project: providing services to taxonomists for standard genome sequencing and annotation.</title>
        <authorList>
            <consortium name="The Broad Institute Genomics Platform"/>
            <consortium name="The Broad Institute Genome Sequencing Center for Infectious Disease"/>
            <person name="Wu L."/>
            <person name="Ma J."/>
        </authorList>
    </citation>
    <scope>NUCLEOTIDE SEQUENCE [LARGE SCALE GENOMIC DNA]</scope>
    <source>
        <strain evidence="2 3">JCM 16221</strain>
    </source>
</reference>
<sequence length="149" mass="16592">MRDREHLEQRLPRRAWVRLDRLARITKTGDIVVLADDHQTSSRGSVHHRPGALPLPRVAEGWQLHEALRDGIRTGTQHRRVEVDAAATEAFALESSSASEQPGDTDDPVTARVPTFLRTSTARARPLRQGSTTARSAGKERVEPEHRSA</sequence>
<accession>A0ABN3G0V9</accession>
<feature type="region of interest" description="Disordered" evidence="1">
    <location>
        <begin position="92"/>
        <end position="149"/>
    </location>
</feature>
<comment type="caution">
    <text evidence="2">The sequence shown here is derived from an EMBL/GenBank/DDBJ whole genome shotgun (WGS) entry which is preliminary data.</text>
</comment>
<evidence type="ECO:0000313" key="3">
    <source>
        <dbReference type="Proteomes" id="UP001501218"/>
    </source>
</evidence>